<gene>
    <name evidence="3" type="ORF">GCM10010862_04080</name>
</gene>
<keyword evidence="4" id="KW-1185">Reference proteome</keyword>
<dbReference type="Pfam" id="PF13561">
    <property type="entry name" value="adh_short_C2"/>
    <property type="match status" value="1"/>
</dbReference>
<dbReference type="InterPro" id="IPR002347">
    <property type="entry name" value="SDR_fam"/>
</dbReference>
<dbReference type="PRINTS" id="PR00081">
    <property type="entry name" value="GDHRDH"/>
</dbReference>
<evidence type="ECO:0000313" key="3">
    <source>
        <dbReference type="EMBL" id="GLQ53150.1"/>
    </source>
</evidence>
<comment type="similarity">
    <text evidence="1">Belongs to the short-chain dehydrogenases/reductases (SDR) family.</text>
</comment>
<protein>
    <submittedName>
        <fullName evidence="3">Short chain dehydrogenase</fullName>
    </submittedName>
</protein>
<dbReference type="PANTHER" id="PTHR24321">
    <property type="entry name" value="DEHYDROGENASES, SHORT CHAIN"/>
    <property type="match status" value="1"/>
</dbReference>
<dbReference type="InterPro" id="IPR036291">
    <property type="entry name" value="NAD(P)-bd_dom_sf"/>
</dbReference>
<dbReference type="EMBL" id="BSNS01000002">
    <property type="protein sequence ID" value="GLQ53150.1"/>
    <property type="molecule type" value="Genomic_DNA"/>
</dbReference>
<dbReference type="RefSeq" id="WP_379994593.1">
    <property type="nucleotide sequence ID" value="NZ_JBHLYO010000011.1"/>
</dbReference>
<accession>A0ABQ5VZA0</accession>
<dbReference type="SUPFAM" id="SSF51735">
    <property type="entry name" value="NAD(P)-binding Rossmann-fold domains"/>
    <property type="match status" value="1"/>
</dbReference>
<proteinExistence type="inferred from homology"/>
<evidence type="ECO:0000256" key="1">
    <source>
        <dbReference type="ARBA" id="ARBA00006484"/>
    </source>
</evidence>
<dbReference type="Proteomes" id="UP001156691">
    <property type="component" value="Unassembled WGS sequence"/>
</dbReference>
<comment type="caution">
    <text evidence="3">The sequence shown here is derived from an EMBL/GenBank/DDBJ whole genome shotgun (WGS) entry which is preliminary data.</text>
</comment>
<evidence type="ECO:0000313" key="4">
    <source>
        <dbReference type="Proteomes" id="UP001156691"/>
    </source>
</evidence>
<dbReference type="CDD" id="cd05233">
    <property type="entry name" value="SDR_c"/>
    <property type="match status" value="1"/>
</dbReference>
<evidence type="ECO:0000256" key="2">
    <source>
        <dbReference type="ARBA" id="ARBA00023002"/>
    </source>
</evidence>
<sequence>MFMGDRLLGKVAIVTGGAGGIGEETVRLFVREGAQVMIVDLNEEASQRVSRAIDPSGEKVAYVIARLDQEEQAKMAVEKTVERFGKLDILANVAAVRVRGTIVDATMDDWNFIIGANLLAVGHSCKYAIPRMIENGGGSIVTVSSANATVGRKGMGLYDATKAAVLALTRSMACDHAEQNIRVNAISPGPTLTNFHINNRVRATGKSYAEVEAEMRAAGAPHTLLNRQAEPIEQANAILWLASDEASYVTGADFNIDGGIMGLRD</sequence>
<dbReference type="PRINTS" id="PR00080">
    <property type="entry name" value="SDRFAMILY"/>
</dbReference>
<dbReference type="Gene3D" id="3.40.50.720">
    <property type="entry name" value="NAD(P)-binding Rossmann-like Domain"/>
    <property type="match status" value="1"/>
</dbReference>
<dbReference type="PANTHER" id="PTHR24321:SF15">
    <property type="entry name" value="OXIDOREDUCTASE UCPA"/>
    <property type="match status" value="1"/>
</dbReference>
<reference evidence="4" key="1">
    <citation type="journal article" date="2019" name="Int. J. Syst. Evol. Microbiol.">
        <title>The Global Catalogue of Microorganisms (GCM) 10K type strain sequencing project: providing services to taxonomists for standard genome sequencing and annotation.</title>
        <authorList>
            <consortium name="The Broad Institute Genomics Platform"/>
            <consortium name="The Broad Institute Genome Sequencing Center for Infectious Disease"/>
            <person name="Wu L."/>
            <person name="Ma J."/>
        </authorList>
    </citation>
    <scope>NUCLEOTIDE SEQUENCE [LARGE SCALE GENOMIC DNA]</scope>
    <source>
        <strain evidence="4">NBRC 112416</strain>
    </source>
</reference>
<keyword evidence="2" id="KW-0560">Oxidoreductase</keyword>
<name>A0ABQ5VZA0_9HYPH</name>
<organism evidence="3 4">
    <name type="scientific">Devosia nitrariae</name>
    <dbReference type="NCBI Taxonomy" id="2071872"/>
    <lineage>
        <taxon>Bacteria</taxon>
        <taxon>Pseudomonadati</taxon>
        <taxon>Pseudomonadota</taxon>
        <taxon>Alphaproteobacteria</taxon>
        <taxon>Hyphomicrobiales</taxon>
        <taxon>Devosiaceae</taxon>
        <taxon>Devosia</taxon>
    </lineage>
</organism>